<dbReference type="Gene3D" id="1.10.8.10">
    <property type="entry name" value="DNA helicase RuvA subunit, C-terminal domain"/>
    <property type="match status" value="1"/>
</dbReference>
<evidence type="ECO:0000256" key="2">
    <source>
        <dbReference type="SAM" id="MobiDB-lite"/>
    </source>
</evidence>
<dbReference type="SMART" id="SM00594">
    <property type="entry name" value="UAS"/>
    <property type="match status" value="1"/>
</dbReference>
<evidence type="ECO:0000259" key="3">
    <source>
        <dbReference type="PROSITE" id="PS50033"/>
    </source>
</evidence>
<dbReference type="Pfam" id="PF00789">
    <property type="entry name" value="UBX"/>
    <property type="match status" value="1"/>
</dbReference>
<feature type="compositionally biased region" description="Basic and acidic residues" evidence="2">
    <location>
        <begin position="350"/>
        <end position="367"/>
    </location>
</feature>
<dbReference type="OrthoDB" id="1026733at2759"/>
<feature type="domain" description="UBX" evidence="3">
    <location>
        <begin position="399"/>
        <end position="464"/>
    </location>
</feature>
<keyword evidence="1" id="KW-0175">Coiled coil</keyword>
<dbReference type="Pfam" id="PF14555">
    <property type="entry name" value="UBA_4"/>
    <property type="match status" value="1"/>
</dbReference>
<dbReference type="eggNOG" id="KOG1363">
    <property type="taxonomic scope" value="Eukaryota"/>
</dbReference>
<evidence type="ECO:0000313" key="5">
    <source>
        <dbReference type="Proteomes" id="UP000018144"/>
    </source>
</evidence>
<dbReference type="InterPro" id="IPR036249">
    <property type="entry name" value="Thioredoxin-like_sf"/>
</dbReference>
<dbReference type="PROSITE" id="PS50033">
    <property type="entry name" value="UBX"/>
    <property type="match status" value="1"/>
</dbReference>
<feature type="region of interest" description="Disordered" evidence="2">
    <location>
        <begin position="333"/>
        <end position="367"/>
    </location>
</feature>
<dbReference type="InterPro" id="IPR029071">
    <property type="entry name" value="Ubiquitin-like_domsf"/>
</dbReference>
<dbReference type="InterPro" id="IPR009060">
    <property type="entry name" value="UBA-like_sf"/>
</dbReference>
<dbReference type="AlphaFoldDB" id="U4LCF5"/>
<dbReference type="STRING" id="1076935.U4LCF5"/>
<protein>
    <submittedName>
        <fullName evidence="4">Similar to UBX domain-containing protein 10 acc. no. O74498</fullName>
    </submittedName>
</protein>
<dbReference type="InterPro" id="IPR006577">
    <property type="entry name" value="UAS"/>
</dbReference>
<dbReference type="SUPFAM" id="SSF54236">
    <property type="entry name" value="Ubiquitin-like"/>
    <property type="match status" value="1"/>
</dbReference>
<dbReference type="InterPro" id="IPR050730">
    <property type="entry name" value="UBX_domain-protein"/>
</dbReference>
<dbReference type="Proteomes" id="UP000018144">
    <property type="component" value="Unassembled WGS sequence"/>
</dbReference>
<dbReference type="PANTHER" id="PTHR23322:SF1">
    <property type="entry name" value="FAS-ASSOCIATED FACTOR 2"/>
    <property type="match status" value="1"/>
</dbReference>
<organism evidence="4 5">
    <name type="scientific">Pyronema omphalodes (strain CBS 100304)</name>
    <name type="common">Pyronema confluens</name>
    <dbReference type="NCBI Taxonomy" id="1076935"/>
    <lineage>
        <taxon>Eukaryota</taxon>
        <taxon>Fungi</taxon>
        <taxon>Dikarya</taxon>
        <taxon>Ascomycota</taxon>
        <taxon>Pezizomycotina</taxon>
        <taxon>Pezizomycetes</taxon>
        <taxon>Pezizales</taxon>
        <taxon>Pyronemataceae</taxon>
        <taxon>Pyronema</taxon>
    </lineage>
</organism>
<accession>U4LCF5</accession>
<dbReference type="GO" id="GO:0036503">
    <property type="term" value="P:ERAD pathway"/>
    <property type="evidence" value="ECO:0007669"/>
    <property type="project" value="TreeGrafter"/>
</dbReference>
<dbReference type="PANTHER" id="PTHR23322">
    <property type="entry name" value="FAS-ASSOCIATED PROTEIN"/>
    <property type="match status" value="1"/>
</dbReference>
<dbReference type="SMART" id="SM00166">
    <property type="entry name" value="UBX"/>
    <property type="match status" value="1"/>
</dbReference>
<sequence length="500" mass="55491">MSTSSSTDHLTEPQREALAQFTAITSQPESSAIPLLTRSQWNVELAITRFFDGEASTTTAEALQAEEYALAAAAPPAAAPAARPPGPTAAIASASGFGLPRRPTISPAPRIVPQPNSLARRPPLLLSILLFPFSLLYRLTSGTWSLLHLLFPFLPRFRPLPKRSHDPRDTAARFIRAFEEEAGTEAVKLPWHEGSYASALDLSKSSLRFLLVVLQSDEHDDTAAFNRNILLSPEVAGFIQQNEIILWGGSVQESEAYQVSTALGCTKFPFAALITHAPNTPPGASSQGMSVVARLAGVTTAQGFVQKMQAAVERYRPALERIRGERAARDFDRRMREEQESAYEQSLALDRQRAQERRAAEEAERRKVEEAEKARVEKEIRAGKREQWRKWRAGRIEAEPTEGARVSIRTAEGERIVRKFPKEARLEEVYAFVECMGVDADGAEEPSGYKHEYSFRLCSMMPRKVYEPEVGTVGEVLWPSGNLVVESLGEDDDEEDEDDE</sequence>
<reference evidence="4 5" key="1">
    <citation type="journal article" date="2013" name="PLoS Genet.">
        <title>The genome and development-dependent transcriptomes of Pyronema confluens: a window into fungal evolution.</title>
        <authorList>
            <person name="Traeger S."/>
            <person name="Altegoer F."/>
            <person name="Freitag M."/>
            <person name="Gabaldon T."/>
            <person name="Kempken F."/>
            <person name="Kumar A."/>
            <person name="Marcet-Houben M."/>
            <person name="Poggeler S."/>
            <person name="Stajich J.E."/>
            <person name="Nowrousian M."/>
        </authorList>
    </citation>
    <scope>NUCLEOTIDE SEQUENCE [LARGE SCALE GENOMIC DNA]</scope>
    <source>
        <strain evidence="5">CBS 100304</strain>
        <tissue evidence="4">Vegetative mycelium</tissue>
    </source>
</reference>
<dbReference type="Gene3D" id="3.40.30.10">
    <property type="entry name" value="Glutaredoxin"/>
    <property type="match status" value="1"/>
</dbReference>
<evidence type="ECO:0000256" key="1">
    <source>
        <dbReference type="ARBA" id="ARBA00023054"/>
    </source>
</evidence>
<keyword evidence="5" id="KW-1185">Reference proteome</keyword>
<dbReference type="CDD" id="cd02958">
    <property type="entry name" value="UAS"/>
    <property type="match status" value="1"/>
</dbReference>
<proteinExistence type="predicted"/>
<dbReference type="OMA" id="VYAFVEC"/>
<dbReference type="Gene3D" id="3.10.20.90">
    <property type="entry name" value="Phosphatidylinositol 3-kinase Catalytic Subunit, Chain A, domain 1"/>
    <property type="match status" value="1"/>
</dbReference>
<dbReference type="CDD" id="cd01767">
    <property type="entry name" value="UBX"/>
    <property type="match status" value="1"/>
</dbReference>
<gene>
    <name evidence="4" type="ORF">PCON_07591</name>
</gene>
<dbReference type="GO" id="GO:0005783">
    <property type="term" value="C:endoplasmic reticulum"/>
    <property type="evidence" value="ECO:0007669"/>
    <property type="project" value="TreeGrafter"/>
</dbReference>
<dbReference type="EMBL" id="HF935386">
    <property type="protein sequence ID" value="CCX08002.1"/>
    <property type="molecule type" value="Genomic_DNA"/>
</dbReference>
<dbReference type="SUPFAM" id="SSF52833">
    <property type="entry name" value="Thioredoxin-like"/>
    <property type="match status" value="1"/>
</dbReference>
<evidence type="ECO:0000313" key="4">
    <source>
        <dbReference type="EMBL" id="CCX08002.1"/>
    </source>
</evidence>
<name>U4LCF5_PYROM</name>
<dbReference type="GO" id="GO:0043130">
    <property type="term" value="F:ubiquitin binding"/>
    <property type="evidence" value="ECO:0007669"/>
    <property type="project" value="TreeGrafter"/>
</dbReference>
<dbReference type="SUPFAM" id="SSF46934">
    <property type="entry name" value="UBA-like"/>
    <property type="match status" value="1"/>
</dbReference>
<dbReference type="InterPro" id="IPR001012">
    <property type="entry name" value="UBX_dom"/>
</dbReference>